<evidence type="ECO:0000256" key="1">
    <source>
        <dbReference type="SAM" id="Coils"/>
    </source>
</evidence>
<dbReference type="Proteomes" id="UP000579941">
    <property type="component" value="Unassembled WGS sequence"/>
</dbReference>
<accession>A0A7L1BAN7</accession>
<protein>
    <submittedName>
        <fullName evidence="2">SYCE3 protein</fullName>
    </submittedName>
</protein>
<comment type="caution">
    <text evidence="2">The sequence shown here is derived from an EMBL/GenBank/DDBJ whole genome shotgun (WGS) entry which is preliminary data.</text>
</comment>
<feature type="coiled-coil region" evidence="1">
    <location>
        <begin position="11"/>
        <end position="38"/>
    </location>
</feature>
<dbReference type="GO" id="GO:0007131">
    <property type="term" value="P:reciprocal meiotic recombination"/>
    <property type="evidence" value="ECO:0007669"/>
    <property type="project" value="InterPro"/>
</dbReference>
<feature type="non-terminal residue" evidence="2">
    <location>
        <position position="83"/>
    </location>
</feature>
<gene>
    <name evidence="2" type="primary">Syce3</name>
    <name evidence="2" type="ORF">GYMTIB_R00683</name>
</gene>
<dbReference type="EMBL" id="VXAZ01009912">
    <property type="protein sequence ID" value="NXM50547.1"/>
    <property type="molecule type" value="Genomic_DNA"/>
</dbReference>
<evidence type="ECO:0000313" key="3">
    <source>
        <dbReference type="Proteomes" id="UP000579941"/>
    </source>
</evidence>
<dbReference type="GO" id="GO:0000801">
    <property type="term" value="C:central element"/>
    <property type="evidence" value="ECO:0007669"/>
    <property type="project" value="TreeGrafter"/>
</dbReference>
<dbReference type="PANTHER" id="PTHR36686:SF1">
    <property type="entry name" value="SYNAPTONEMAL COMPLEX CENTRAL ELEMENT PROTEIN 3"/>
    <property type="match status" value="1"/>
</dbReference>
<dbReference type="AlphaFoldDB" id="A0A7L1BAN7"/>
<dbReference type="PANTHER" id="PTHR36686">
    <property type="entry name" value="SYNAPTONEMAL COMPLEX CENTRAL ELEMENT PROTEIN 3"/>
    <property type="match status" value="1"/>
</dbReference>
<dbReference type="GO" id="GO:0007283">
    <property type="term" value="P:spermatogenesis"/>
    <property type="evidence" value="ECO:0007669"/>
    <property type="project" value="InterPro"/>
</dbReference>
<feature type="non-terminal residue" evidence="2">
    <location>
        <position position="1"/>
    </location>
</feature>
<sequence>MAESEFQEGNYDDRRKVAENLKKEMEELVENMEQLTVHATWMVYDCTTIRTNPDLTNAMQHLKVAFLSCKEKMEKKQQEVLVE</sequence>
<name>A0A7L1BAN7_GYMTI</name>
<dbReference type="Pfam" id="PF15191">
    <property type="entry name" value="Synaptonemal_3"/>
    <property type="match status" value="1"/>
</dbReference>
<evidence type="ECO:0000313" key="2">
    <source>
        <dbReference type="EMBL" id="NXM50547.1"/>
    </source>
</evidence>
<reference evidence="2 3" key="1">
    <citation type="submission" date="2019-09" db="EMBL/GenBank/DDBJ databases">
        <title>Bird 10,000 Genomes (B10K) Project - Family phase.</title>
        <authorList>
            <person name="Zhang G."/>
        </authorList>
    </citation>
    <scope>NUCLEOTIDE SEQUENCE [LARGE SCALE GENOMIC DNA]</scope>
    <source>
        <strain evidence="2">B10K-DU-002-05</strain>
        <tissue evidence="2">Muscle</tissue>
    </source>
</reference>
<organism evidence="2 3">
    <name type="scientific">Gymnorhina tibicen</name>
    <name type="common">Australian magpie</name>
    <name type="synonym">Cracticus tibicen</name>
    <dbReference type="NCBI Taxonomy" id="9132"/>
    <lineage>
        <taxon>Eukaryota</taxon>
        <taxon>Metazoa</taxon>
        <taxon>Chordata</taxon>
        <taxon>Craniata</taxon>
        <taxon>Vertebrata</taxon>
        <taxon>Euteleostomi</taxon>
        <taxon>Archelosauria</taxon>
        <taxon>Archosauria</taxon>
        <taxon>Dinosauria</taxon>
        <taxon>Saurischia</taxon>
        <taxon>Theropoda</taxon>
        <taxon>Coelurosauria</taxon>
        <taxon>Aves</taxon>
        <taxon>Neognathae</taxon>
        <taxon>Neoaves</taxon>
        <taxon>Telluraves</taxon>
        <taxon>Australaves</taxon>
        <taxon>Passeriformes</taxon>
        <taxon>Artamidae</taxon>
        <taxon>Gymnorhina</taxon>
    </lineage>
</organism>
<keyword evidence="3" id="KW-1185">Reference proteome</keyword>
<dbReference type="InterPro" id="IPR028145">
    <property type="entry name" value="Synaptonemal_3"/>
</dbReference>
<keyword evidence="1" id="KW-0175">Coiled coil</keyword>
<dbReference type="GO" id="GO:0007130">
    <property type="term" value="P:synaptonemal complex assembly"/>
    <property type="evidence" value="ECO:0007669"/>
    <property type="project" value="InterPro"/>
</dbReference>
<proteinExistence type="predicted"/>